<evidence type="ECO:0000313" key="2">
    <source>
        <dbReference type="Proteomes" id="UP000633731"/>
    </source>
</evidence>
<organism evidence="1 2">
    <name type="scientific">Enterobacter agglomerans</name>
    <name type="common">Erwinia herbicola</name>
    <name type="synonym">Pantoea agglomerans</name>
    <dbReference type="NCBI Taxonomy" id="549"/>
    <lineage>
        <taxon>Bacteria</taxon>
        <taxon>Pseudomonadati</taxon>
        <taxon>Pseudomonadota</taxon>
        <taxon>Gammaproteobacteria</taxon>
        <taxon>Enterobacterales</taxon>
        <taxon>Erwiniaceae</taxon>
        <taxon>Pantoea</taxon>
        <taxon>Pantoea agglomerans group</taxon>
    </lineage>
</organism>
<evidence type="ECO:0000313" key="1">
    <source>
        <dbReference type="EMBL" id="MBK4727892.1"/>
    </source>
</evidence>
<sequence>MSQQKKQSLWRWICMRILALAMGSVVLIAFCMWLRFVIQKYWVLNHMTASQRAELTVLLKHPERDIARFHQLIDAGWGIGYSMPDIASSDWLTLATLIVIALPVIIIFGLRAARPLSEQFSRLAAAARSVARGEFGTRAGTVENAPAELAQFTHDFNLMSQQLERYDRELRTSHVAMAHELRSPLTAAIGRLQGMIDGVFEPDPGQLNMVMKQLQHLNRLTDELHLLSLADAGQLSFTLSTFDLTELLRERVIWMKPQAEAAGMNMPVRAAAPAPFRGDPFRLGQVFTILMENALRYAGEGKMLDIDVQRQPKGYLITFRDRGPGVEAEFLPLMFERFARADSSRARHSGGSGLGLSIARAICEACGGQLVASLPAEGGLMISLHLPFATPEVGIKIA</sequence>
<protein>
    <submittedName>
        <fullName evidence="1">Two-component sensor histidine kinase</fullName>
    </submittedName>
</protein>
<keyword evidence="1" id="KW-0418">Kinase</keyword>
<gene>
    <name evidence="1" type="ORF">JJL49_21950</name>
</gene>
<reference evidence="1" key="1">
    <citation type="submission" date="2021-01" db="EMBL/GenBank/DDBJ databases">
        <title>Draft genome of Pantoea agglomerans Eh 335.</title>
        <authorList>
            <person name="Emsley S.A."/>
            <person name="Oline D.K."/>
            <person name="Saw J.H."/>
            <person name="Ushijima B."/>
            <person name="Videau P."/>
            <person name="Koyack M.J."/>
        </authorList>
    </citation>
    <scope>NUCLEOTIDE SEQUENCE</scope>
    <source>
        <strain evidence="1">Eh 335</strain>
    </source>
</reference>
<proteinExistence type="predicted"/>
<keyword evidence="2" id="KW-1185">Reference proteome</keyword>
<accession>A0ACC5RTU2</accession>
<keyword evidence="1" id="KW-0808">Transferase</keyword>
<name>A0ACC5RTU2_ENTAG</name>
<comment type="caution">
    <text evidence="1">The sequence shown here is derived from an EMBL/GenBank/DDBJ whole genome shotgun (WGS) entry which is preliminary data.</text>
</comment>
<dbReference type="EMBL" id="JAEOXF010000020">
    <property type="protein sequence ID" value="MBK4727892.1"/>
    <property type="molecule type" value="Genomic_DNA"/>
</dbReference>
<dbReference type="Proteomes" id="UP000633731">
    <property type="component" value="Unassembled WGS sequence"/>
</dbReference>